<comment type="caution">
    <text evidence="1">The sequence shown here is derived from an EMBL/GenBank/DDBJ whole genome shotgun (WGS) entry which is preliminary data.</text>
</comment>
<reference evidence="1" key="1">
    <citation type="submission" date="2021-01" db="EMBL/GenBank/DDBJ databases">
        <title>Whole genome shotgun sequence of Actinoplanes cyaneus NBRC 14990.</title>
        <authorList>
            <person name="Komaki H."/>
            <person name="Tamura T."/>
        </authorList>
    </citation>
    <scope>NUCLEOTIDE SEQUENCE</scope>
    <source>
        <strain evidence="1">NBRC 14990</strain>
    </source>
</reference>
<organism evidence="1 2">
    <name type="scientific">Actinoplanes cyaneus</name>
    <dbReference type="NCBI Taxonomy" id="52696"/>
    <lineage>
        <taxon>Bacteria</taxon>
        <taxon>Bacillati</taxon>
        <taxon>Actinomycetota</taxon>
        <taxon>Actinomycetes</taxon>
        <taxon>Micromonosporales</taxon>
        <taxon>Micromonosporaceae</taxon>
        <taxon>Actinoplanes</taxon>
    </lineage>
</organism>
<sequence>MAENPFGGGVPSLYPAVGVDGDVGLQGHREHGLRLANHAIDVIDSFQYFLCHRAPQGPRLGGRAMPGRRSIDAVKL</sequence>
<dbReference type="Proteomes" id="UP000619479">
    <property type="component" value="Unassembled WGS sequence"/>
</dbReference>
<accession>A0A919M4K5</accession>
<proteinExistence type="predicted"/>
<name>A0A919M4K5_9ACTN</name>
<dbReference type="AlphaFoldDB" id="A0A919M4K5"/>
<protein>
    <submittedName>
        <fullName evidence="1">Uncharacterized protein</fullName>
    </submittedName>
</protein>
<evidence type="ECO:0000313" key="1">
    <source>
        <dbReference type="EMBL" id="GID62404.1"/>
    </source>
</evidence>
<evidence type="ECO:0000313" key="2">
    <source>
        <dbReference type="Proteomes" id="UP000619479"/>
    </source>
</evidence>
<gene>
    <name evidence="1" type="ORF">Acy02nite_02850</name>
</gene>
<keyword evidence="2" id="KW-1185">Reference proteome</keyword>
<dbReference type="EMBL" id="BOMH01000002">
    <property type="protein sequence ID" value="GID62404.1"/>
    <property type="molecule type" value="Genomic_DNA"/>
</dbReference>